<accession>A0AAE0XXP2</accession>
<proteinExistence type="predicted"/>
<dbReference type="Gene3D" id="2.60.120.260">
    <property type="entry name" value="Galactose-binding domain-like"/>
    <property type="match status" value="1"/>
</dbReference>
<dbReference type="SUPFAM" id="SSF49785">
    <property type="entry name" value="Galactose-binding domain-like"/>
    <property type="match status" value="1"/>
</dbReference>
<dbReference type="EMBL" id="JAWDGP010007366">
    <property type="protein sequence ID" value="KAK3723119.1"/>
    <property type="molecule type" value="Genomic_DNA"/>
</dbReference>
<dbReference type="Pfam" id="PF22633">
    <property type="entry name" value="F5_F8_type_C_2"/>
    <property type="match status" value="1"/>
</dbReference>
<dbReference type="Proteomes" id="UP001283361">
    <property type="component" value="Unassembled WGS sequence"/>
</dbReference>
<evidence type="ECO:0000313" key="1">
    <source>
        <dbReference type="EMBL" id="KAK3723119.1"/>
    </source>
</evidence>
<dbReference type="InterPro" id="IPR008979">
    <property type="entry name" value="Galactose-bd-like_sf"/>
</dbReference>
<organism evidence="1 2">
    <name type="scientific">Elysia crispata</name>
    <name type="common">lettuce slug</name>
    <dbReference type="NCBI Taxonomy" id="231223"/>
    <lineage>
        <taxon>Eukaryota</taxon>
        <taxon>Metazoa</taxon>
        <taxon>Spiralia</taxon>
        <taxon>Lophotrochozoa</taxon>
        <taxon>Mollusca</taxon>
        <taxon>Gastropoda</taxon>
        <taxon>Heterobranchia</taxon>
        <taxon>Euthyneura</taxon>
        <taxon>Panpulmonata</taxon>
        <taxon>Sacoglossa</taxon>
        <taxon>Placobranchoidea</taxon>
        <taxon>Plakobranchidae</taxon>
        <taxon>Elysia</taxon>
    </lineage>
</organism>
<protein>
    <recommendedName>
        <fullName evidence="3">Fucolectin tachylectin-4 pentraxin-1 domain-containing protein</fullName>
    </recommendedName>
</protein>
<gene>
    <name evidence="1" type="ORF">RRG08_000811</name>
</gene>
<sequence>MFSPVARALNYPLSRFSSRHNVFPVARVLNYPLSSFYSKHVSSPNLSSLFVLFSTCPETTSYNFSSLPPGDDGAWLLDHSDDTCNNGTAHTVNLNLTSPHPLTWVRLVLSQPGRQDQLHVSYQDSSAGGITPCQHARRAKVDERTLDILCPTQTAVDSVTVSGAGVQELCSLYISAGRNVALKQATTQSSTFNSWAASNAVDGKQGEPGRNPARLEKTCSHTNNHNIGWWKVTFSRAVNINSFVIYNRRRDQPDDINVGESAS</sequence>
<comment type="caution">
    <text evidence="1">The sequence shown here is derived from an EMBL/GenBank/DDBJ whole genome shotgun (WGS) entry which is preliminary data.</text>
</comment>
<name>A0AAE0XXP2_9GAST</name>
<reference evidence="1" key="1">
    <citation type="journal article" date="2023" name="G3 (Bethesda)">
        <title>A reference genome for the long-term kleptoplast-retaining sea slug Elysia crispata morphotype clarki.</title>
        <authorList>
            <person name="Eastman K.E."/>
            <person name="Pendleton A.L."/>
            <person name="Shaikh M.A."/>
            <person name="Suttiyut T."/>
            <person name="Ogas R."/>
            <person name="Tomko P."/>
            <person name="Gavelis G."/>
            <person name="Widhalm J.R."/>
            <person name="Wisecaver J.H."/>
        </authorList>
    </citation>
    <scope>NUCLEOTIDE SEQUENCE</scope>
    <source>
        <strain evidence="1">ECLA1</strain>
    </source>
</reference>
<dbReference type="PANTHER" id="PTHR45713">
    <property type="entry name" value="FTP DOMAIN-CONTAINING PROTEIN"/>
    <property type="match status" value="1"/>
</dbReference>
<keyword evidence="2" id="KW-1185">Reference proteome</keyword>
<dbReference type="PANTHER" id="PTHR45713:SF11">
    <property type="entry name" value="FUCOLECTIN TACHYLECTIN-4 PENTRAXIN-1 DOMAIN-CONTAINING PROTEIN"/>
    <property type="match status" value="1"/>
</dbReference>
<evidence type="ECO:0000313" key="2">
    <source>
        <dbReference type="Proteomes" id="UP001283361"/>
    </source>
</evidence>
<dbReference type="InterPro" id="IPR051941">
    <property type="entry name" value="BG_Antigen-Binding_Lectin"/>
</dbReference>
<dbReference type="AlphaFoldDB" id="A0AAE0XXP2"/>
<evidence type="ECO:0008006" key="3">
    <source>
        <dbReference type="Google" id="ProtNLM"/>
    </source>
</evidence>